<evidence type="ECO:0000313" key="2">
    <source>
        <dbReference type="Proteomes" id="UP000734854"/>
    </source>
</evidence>
<dbReference type="PANTHER" id="PTHR36316:SF1">
    <property type="entry name" value="OS06G0213900 PROTEIN"/>
    <property type="match status" value="1"/>
</dbReference>
<organism evidence="1 2">
    <name type="scientific">Zingiber officinale</name>
    <name type="common">Ginger</name>
    <name type="synonym">Amomum zingiber</name>
    <dbReference type="NCBI Taxonomy" id="94328"/>
    <lineage>
        <taxon>Eukaryota</taxon>
        <taxon>Viridiplantae</taxon>
        <taxon>Streptophyta</taxon>
        <taxon>Embryophyta</taxon>
        <taxon>Tracheophyta</taxon>
        <taxon>Spermatophyta</taxon>
        <taxon>Magnoliopsida</taxon>
        <taxon>Liliopsida</taxon>
        <taxon>Zingiberales</taxon>
        <taxon>Zingiberaceae</taxon>
        <taxon>Zingiber</taxon>
    </lineage>
</organism>
<keyword evidence="2" id="KW-1185">Reference proteome</keyword>
<reference evidence="1 2" key="1">
    <citation type="submission" date="2020-08" db="EMBL/GenBank/DDBJ databases">
        <title>Plant Genome Project.</title>
        <authorList>
            <person name="Zhang R.-G."/>
        </authorList>
    </citation>
    <scope>NUCLEOTIDE SEQUENCE [LARGE SCALE GENOMIC DNA]</scope>
    <source>
        <tissue evidence="1">Rhizome</tissue>
    </source>
</reference>
<dbReference type="Proteomes" id="UP000734854">
    <property type="component" value="Unassembled WGS sequence"/>
</dbReference>
<name>A0A8J5BZS1_ZINOF</name>
<dbReference type="EMBL" id="JACMSC010000022">
    <property type="protein sequence ID" value="KAG6468506.1"/>
    <property type="molecule type" value="Genomic_DNA"/>
</dbReference>
<gene>
    <name evidence="1" type="ORF">ZIOFF_073194</name>
</gene>
<dbReference type="OrthoDB" id="1873983at2759"/>
<comment type="caution">
    <text evidence="1">The sequence shown here is derived from an EMBL/GenBank/DDBJ whole genome shotgun (WGS) entry which is preliminary data.</text>
</comment>
<evidence type="ECO:0000313" key="1">
    <source>
        <dbReference type="EMBL" id="KAG6468506.1"/>
    </source>
</evidence>
<dbReference type="PANTHER" id="PTHR36316">
    <property type="entry name" value="OS06G0213900 PROTEIN"/>
    <property type="match status" value="1"/>
</dbReference>
<protein>
    <submittedName>
        <fullName evidence="1">Uncharacterized protein</fullName>
    </submittedName>
</protein>
<dbReference type="AlphaFoldDB" id="A0A8J5BZS1"/>
<accession>A0A8J5BZS1</accession>
<proteinExistence type="predicted"/>
<sequence length="126" mass="13969">MLVRFRQLTEAAGSAISVPPMVSPDGRTPTTGSKPLGLMANAAKRKQSFLQFFLMTGILMLSMRSLSQKYRVRDLSDENALLREERDAFALRSSAVKEALFQEAALDPSGLLADHLRSLFNEQSDH</sequence>